<dbReference type="InterPro" id="IPR011642">
    <property type="entry name" value="Gate_dom"/>
</dbReference>
<organism evidence="3 4">
    <name type="scientific">Alkalibacillus filiformis</name>
    <dbReference type="NCBI Taxonomy" id="200990"/>
    <lineage>
        <taxon>Bacteria</taxon>
        <taxon>Bacillati</taxon>
        <taxon>Bacillota</taxon>
        <taxon>Bacilli</taxon>
        <taxon>Bacillales</taxon>
        <taxon>Bacillaceae</taxon>
        <taxon>Alkalibacillus</taxon>
    </lineage>
</organism>
<gene>
    <name evidence="3" type="ORF">J2R98_000307</name>
</gene>
<feature type="transmembrane region" description="Helical" evidence="1">
    <location>
        <begin position="382"/>
        <end position="399"/>
    </location>
</feature>
<dbReference type="InterPro" id="IPR014226">
    <property type="entry name" value="Spore_IM_YlbJ"/>
</dbReference>
<keyword evidence="1" id="KW-0472">Membrane</keyword>
<sequence>MISKITSIFYATAATFLAIAIITFPDQSFEASIRGLNLWLEIVFPSLLPFFIVAELLLAFGVVKFIGVLLEPLMRPLFNVPGAGGVVMGMGLASGYPSGAKISARLRQENVLTKTEAERLVAFTNASNPLFIFGAIAVGFFHDPKLGFLIAICHYSACILVGLCMRFYKRNEDDRTDDDQRNIRGSTFGRALYALHHHRTSNSEPLGKILGDAVMSSIRTLVMIGGFIVLFSVLNKLLFLSGVSSVIASSIEKILTIFAQPKELALPLLSGVFEITLGAQMISQTDHATLFAQVILVSAILAFNGLSIQSQVASILANTDIRFAPYFFGRLLHIVFAVILVMVLFKPLYVERTMLSPSDIPVDTHTDYTGLSVIALEWLSQYGPLITIGTILVGFLILLRKSQQH</sequence>
<name>A0ABU0DPZ0_9BACI</name>
<keyword evidence="1" id="KW-1133">Transmembrane helix</keyword>
<feature type="transmembrane region" description="Helical" evidence="1">
    <location>
        <begin position="36"/>
        <end position="60"/>
    </location>
</feature>
<dbReference type="NCBIfam" id="TIGR02871">
    <property type="entry name" value="spore_ylbJ"/>
    <property type="match status" value="1"/>
</dbReference>
<dbReference type="Pfam" id="PF07670">
    <property type="entry name" value="Gate"/>
    <property type="match status" value="1"/>
</dbReference>
<feature type="transmembrane region" description="Helical" evidence="1">
    <location>
        <begin position="6"/>
        <end position="24"/>
    </location>
</feature>
<feature type="transmembrane region" description="Helical" evidence="1">
    <location>
        <begin position="288"/>
        <end position="306"/>
    </location>
</feature>
<dbReference type="Proteomes" id="UP001236723">
    <property type="component" value="Unassembled WGS sequence"/>
</dbReference>
<proteinExistence type="predicted"/>
<evidence type="ECO:0000259" key="2">
    <source>
        <dbReference type="Pfam" id="PF07670"/>
    </source>
</evidence>
<dbReference type="EMBL" id="JAUSUP010000001">
    <property type="protein sequence ID" value="MDQ0350504.1"/>
    <property type="molecule type" value="Genomic_DNA"/>
</dbReference>
<accession>A0ABU0DPZ0</accession>
<evidence type="ECO:0000313" key="3">
    <source>
        <dbReference type="EMBL" id="MDQ0350504.1"/>
    </source>
</evidence>
<evidence type="ECO:0000256" key="1">
    <source>
        <dbReference type="SAM" id="Phobius"/>
    </source>
</evidence>
<reference evidence="3 4" key="1">
    <citation type="submission" date="2023-07" db="EMBL/GenBank/DDBJ databases">
        <title>Genomic Encyclopedia of Type Strains, Phase IV (KMG-IV): sequencing the most valuable type-strain genomes for metagenomic binning, comparative biology and taxonomic classification.</title>
        <authorList>
            <person name="Goeker M."/>
        </authorList>
    </citation>
    <scope>NUCLEOTIDE SEQUENCE [LARGE SCALE GENOMIC DNA]</scope>
    <source>
        <strain evidence="3 4">DSM 15448</strain>
    </source>
</reference>
<keyword evidence="1" id="KW-0812">Transmembrane</keyword>
<feature type="transmembrane region" description="Helical" evidence="1">
    <location>
        <begin position="147"/>
        <end position="168"/>
    </location>
</feature>
<comment type="caution">
    <text evidence="3">The sequence shown here is derived from an EMBL/GenBank/DDBJ whole genome shotgun (WGS) entry which is preliminary data.</text>
</comment>
<evidence type="ECO:0000313" key="4">
    <source>
        <dbReference type="Proteomes" id="UP001236723"/>
    </source>
</evidence>
<feature type="transmembrane region" description="Helical" evidence="1">
    <location>
        <begin position="80"/>
        <end position="99"/>
    </location>
</feature>
<keyword evidence="4" id="KW-1185">Reference proteome</keyword>
<protein>
    <submittedName>
        <fullName evidence="3">Sporulation integral membrane protein YlbJ</fullName>
    </submittedName>
</protein>
<feature type="transmembrane region" description="Helical" evidence="1">
    <location>
        <begin position="327"/>
        <end position="345"/>
    </location>
</feature>
<feature type="transmembrane region" description="Helical" evidence="1">
    <location>
        <begin position="120"/>
        <end position="141"/>
    </location>
</feature>
<dbReference type="RefSeq" id="WP_307065414.1">
    <property type="nucleotide sequence ID" value="NZ_JAUSUP010000001.1"/>
</dbReference>
<feature type="domain" description="Nucleoside transporter/FeoB GTPase Gate" evidence="2">
    <location>
        <begin position="43"/>
        <end position="136"/>
    </location>
</feature>